<dbReference type="Pfam" id="PF05434">
    <property type="entry name" value="Tmemb_9"/>
    <property type="match status" value="1"/>
</dbReference>
<evidence type="ECO:0000256" key="2">
    <source>
        <dbReference type="ARBA" id="ARBA00007264"/>
    </source>
</evidence>
<evidence type="ECO:0000313" key="8">
    <source>
        <dbReference type="EMBL" id="MBY78453.1"/>
    </source>
</evidence>
<keyword evidence="3 7" id="KW-0812">Transmembrane</keyword>
<dbReference type="AlphaFoldDB" id="A0A2S2QLB2"/>
<dbReference type="PANTHER" id="PTHR13064:SF6">
    <property type="entry name" value="TRANSMEMBRANE PROTEIN 9"/>
    <property type="match status" value="1"/>
</dbReference>
<protein>
    <recommendedName>
        <fullName evidence="9">Transmembrane protein 9</fullName>
    </recommendedName>
</protein>
<sequence length="313" mass="35119">MRVHNIITDNARHPPPDHDTTRYPGRPRRIRVVYWIFRSSNVDYDSKTDAGFSGPFPFPSLPPGIRDTLPTTYASRSPRADRTAIATISISPLLRVAIVSPRPAVVPNRPRGVSRFDHQLPSPEMLALPVLMGVLSLSASSKAESYEDARCKCVCTIVNGTEMYYKLYIANVLPSNDCNGVSLPIVGEVNNTKKELCPRCTCTYESRNTTTMKVVVLIVLCVISLLVMYMFFLLCLEPMIRRRKLVGAYVEHTNEEDDLPPAVSLDARSGSDPMVSVAAGSNVLNRFGHQQDKWKKQVKEQRKNIYDRHTILN</sequence>
<dbReference type="OrthoDB" id="10059035at2759"/>
<dbReference type="GO" id="GO:0005765">
    <property type="term" value="C:lysosomal membrane"/>
    <property type="evidence" value="ECO:0007669"/>
    <property type="project" value="InterPro"/>
</dbReference>
<dbReference type="InterPro" id="IPR008853">
    <property type="entry name" value="TMEM9/TMEM9B"/>
</dbReference>
<keyword evidence="4 7" id="KW-1133">Transmembrane helix</keyword>
<name>A0A2S2QLB2_9HEMI</name>
<proteinExistence type="inferred from homology"/>
<evidence type="ECO:0008006" key="9">
    <source>
        <dbReference type="Google" id="ProtNLM"/>
    </source>
</evidence>
<evidence type="ECO:0000256" key="5">
    <source>
        <dbReference type="ARBA" id="ARBA00023136"/>
    </source>
</evidence>
<dbReference type="PANTHER" id="PTHR13064">
    <property type="entry name" value="TRANSMEMBRANE PROTEIN 9 FAMILY MEMBER"/>
    <property type="match status" value="1"/>
</dbReference>
<keyword evidence="5 7" id="KW-0472">Membrane</keyword>
<evidence type="ECO:0000256" key="7">
    <source>
        <dbReference type="SAM" id="Phobius"/>
    </source>
</evidence>
<dbReference type="EMBL" id="GGMS01009250">
    <property type="protein sequence ID" value="MBY78453.1"/>
    <property type="molecule type" value="Transcribed_RNA"/>
</dbReference>
<reference evidence="8" key="1">
    <citation type="submission" date="2018-04" db="EMBL/GenBank/DDBJ databases">
        <title>Transcriptome assembly of Sipha flava.</title>
        <authorList>
            <person name="Scully E.D."/>
            <person name="Geib S.M."/>
            <person name="Palmer N.A."/>
            <person name="Koch K."/>
            <person name="Bradshaw J."/>
            <person name="Heng-Moss T."/>
            <person name="Sarath G."/>
        </authorList>
    </citation>
    <scope>NUCLEOTIDE SEQUENCE</scope>
</reference>
<organism evidence="8">
    <name type="scientific">Sipha flava</name>
    <name type="common">yellow sugarcane aphid</name>
    <dbReference type="NCBI Taxonomy" id="143950"/>
    <lineage>
        <taxon>Eukaryota</taxon>
        <taxon>Metazoa</taxon>
        <taxon>Ecdysozoa</taxon>
        <taxon>Arthropoda</taxon>
        <taxon>Hexapoda</taxon>
        <taxon>Insecta</taxon>
        <taxon>Pterygota</taxon>
        <taxon>Neoptera</taxon>
        <taxon>Paraneoptera</taxon>
        <taxon>Hemiptera</taxon>
        <taxon>Sternorrhyncha</taxon>
        <taxon>Aphidomorpha</taxon>
        <taxon>Aphidoidea</taxon>
        <taxon>Aphididae</taxon>
        <taxon>Sipha</taxon>
    </lineage>
</organism>
<evidence type="ECO:0000256" key="6">
    <source>
        <dbReference type="SAM" id="MobiDB-lite"/>
    </source>
</evidence>
<evidence type="ECO:0000256" key="1">
    <source>
        <dbReference type="ARBA" id="ARBA00004370"/>
    </source>
</evidence>
<feature type="region of interest" description="Disordered" evidence="6">
    <location>
        <begin position="1"/>
        <end position="24"/>
    </location>
</feature>
<evidence type="ECO:0000256" key="4">
    <source>
        <dbReference type="ARBA" id="ARBA00022989"/>
    </source>
</evidence>
<feature type="compositionally biased region" description="Basic and acidic residues" evidence="6">
    <location>
        <begin position="10"/>
        <end position="21"/>
    </location>
</feature>
<accession>A0A2S2QLB2</accession>
<gene>
    <name evidence="8" type="ORF">g.21004</name>
</gene>
<feature type="transmembrane region" description="Helical" evidence="7">
    <location>
        <begin position="214"/>
        <end position="236"/>
    </location>
</feature>
<comment type="similarity">
    <text evidence="2">Belongs to the TMEM9 family.</text>
</comment>
<comment type="subcellular location">
    <subcellularLocation>
        <location evidence="1">Membrane</location>
    </subcellularLocation>
</comment>
<evidence type="ECO:0000256" key="3">
    <source>
        <dbReference type="ARBA" id="ARBA00022692"/>
    </source>
</evidence>